<dbReference type="SUPFAM" id="SSF53850">
    <property type="entry name" value="Periplasmic binding protein-like II"/>
    <property type="match status" value="1"/>
</dbReference>
<name>A0A1G8KEH6_9RHOO</name>
<dbReference type="InterPro" id="IPR001638">
    <property type="entry name" value="Solute-binding_3/MltF_N"/>
</dbReference>
<dbReference type="STRING" id="83767.SAMN05660652_03403"/>
<evidence type="ECO:0000313" key="5">
    <source>
        <dbReference type="EMBL" id="SDI41801.1"/>
    </source>
</evidence>
<dbReference type="OrthoDB" id="9777941at2"/>
<dbReference type="Gene3D" id="3.40.190.10">
    <property type="entry name" value="Periplasmic binding protein-like II"/>
    <property type="match status" value="2"/>
</dbReference>
<keyword evidence="6" id="KW-1185">Reference proteome</keyword>
<evidence type="ECO:0000256" key="1">
    <source>
        <dbReference type="ARBA" id="ARBA00010333"/>
    </source>
</evidence>
<reference evidence="5 6" key="1">
    <citation type="submission" date="2016-10" db="EMBL/GenBank/DDBJ databases">
        <authorList>
            <person name="de Groot N.N."/>
        </authorList>
    </citation>
    <scope>NUCLEOTIDE SEQUENCE [LARGE SCALE GENOMIC DNA]</scope>
    <source>
        <strain evidence="5 6">DSM 5885</strain>
    </source>
</reference>
<sequence length="341" mass="36838">MKQRFLIMVITGLLSVGATGLQAGEVLDRVRQSGEVRCGVVDAKLPGFSILEPSGRWSGFWVDLCRAVAVASLGDPEAVRFVPATESTRAAALRGNAIDVMSANTTWTLSREAGTGIRFAGPVLYDGQGFLTHADTKAKDLKSFGRAKVCVREGTTTLQNLQELIKGAYPDLIPVTFQSAKGLMEGLSLRKCDLMTADRAILAATRLSSGVNKDRFVFLPEIVSKEPLGLTVRDDDPQWFNIVHWSMLVMITAEEKGISASNVDSFANSSDPEIRRLLGIEGGLGAALGLNKEWAKQIIRAVGNYGEVFDRNIGPKTPMGLERGLNALWSKGGLMYAPPVR</sequence>
<dbReference type="PANTHER" id="PTHR30085:SF7">
    <property type="entry name" value="AMINO-ACID ABC TRANSPORTER-BINDING PROTEIN YHDW-RELATED"/>
    <property type="match status" value="1"/>
</dbReference>
<accession>A0A1G8KEH6</accession>
<comment type="similarity">
    <text evidence="1">Belongs to the bacterial solute-binding protein 3 family.</text>
</comment>
<keyword evidence="3" id="KW-0732">Signal</keyword>
<evidence type="ECO:0000259" key="4">
    <source>
        <dbReference type="SMART" id="SM00062"/>
    </source>
</evidence>
<dbReference type="CDD" id="cd13692">
    <property type="entry name" value="PBP2_BztA"/>
    <property type="match status" value="1"/>
</dbReference>
<dbReference type="Proteomes" id="UP000198607">
    <property type="component" value="Unassembled WGS sequence"/>
</dbReference>
<evidence type="ECO:0000256" key="2">
    <source>
        <dbReference type="ARBA" id="ARBA00022448"/>
    </source>
</evidence>
<proteinExistence type="inferred from homology"/>
<gene>
    <name evidence="5" type="ORF">SAMN05660652_03403</name>
</gene>
<organism evidence="5 6">
    <name type="scientific">Propionivibrio dicarboxylicus</name>
    <dbReference type="NCBI Taxonomy" id="83767"/>
    <lineage>
        <taxon>Bacteria</taxon>
        <taxon>Pseudomonadati</taxon>
        <taxon>Pseudomonadota</taxon>
        <taxon>Betaproteobacteria</taxon>
        <taxon>Rhodocyclales</taxon>
        <taxon>Rhodocyclaceae</taxon>
        <taxon>Propionivibrio</taxon>
    </lineage>
</organism>
<feature type="domain" description="Solute-binding protein family 3/N-terminal" evidence="4">
    <location>
        <begin position="35"/>
        <end position="262"/>
    </location>
</feature>
<dbReference type="RefSeq" id="WP_091939343.1">
    <property type="nucleotide sequence ID" value="NZ_FNCY01000018.1"/>
</dbReference>
<protein>
    <submittedName>
        <fullName evidence="5">Amino acid ABC transporter substrate-binding protein, PAAT family</fullName>
    </submittedName>
</protein>
<evidence type="ECO:0000313" key="6">
    <source>
        <dbReference type="Proteomes" id="UP000198607"/>
    </source>
</evidence>
<keyword evidence="2" id="KW-0813">Transport</keyword>
<dbReference type="GO" id="GO:0006865">
    <property type="term" value="P:amino acid transport"/>
    <property type="evidence" value="ECO:0007669"/>
    <property type="project" value="TreeGrafter"/>
</dbReference>
<dbReference type="Pfam" id="PF00497">
    <property type="entry name" value="SBP_bac_3"/>
    <property type="match status" value="1"/>
</dbReference>
<evidence type="ECO:0000256" key="3">
    <source>
        <dbReference type="ARBA" id="ARBA00022729"/>
    </source>
</evidence>
<dbReference type="EMBL" id="FNCY01000018">
    <property type="protein sequence ID" value="SDI41801.1"/>
    <property type="molecule type" value="Genomic_DNA"/>
</dbReference>
<dbReference type="PANTHER" id="PTHR30085">
    <property type="entry name" value="AMINO ACID ABC TRANSPORTER PERMEASE"/>
    <property type="match status" value="1"/>
</dbReference>
<dbReference type="SMART" id="SM00062">
    <property type="entry name" value="PBPb"/>
    <property type="match status" value="1"/>
</dbReference>
<dbReference type="InterPro" id="IPR051455">
    <property type="entry name" value="Bact_solute-bind_prot3"/>
</dbReference>
<dbReference type="AlphaFoldDB" id="A0A1G8KEH6"/>